<evidence type="ECO:0000313" key="2">
    <source>
        <dbReference type="EMBL" id="CAG8830336.1"/>
    </source>
</evidence>
<keyword evidence="3" id="KW-1185">Reference proteome</keyword>
<proteinExistence type="predicted"/>
<evidence type="ECO:0000256" key="1">
    <source>
        <dbReference type="SAM" id="MobiDB-lite"/>
    </source>
</evidence>
<gene>
    <name evidence="2" type="ORF">GMARGA_LOCUS30281</name>
</gene>
<comment type="caution">
    <text evidence="2">The sequence shown here is derived from an EMBL/GenBank/DDBJ whole genome shotgun (WGS) entry which is preliminary data.</text>
</comment>
<protein>
    <submittedName>
        <fullName evidence="2">13267_t:CDS:1</fullName>
    </submittedName>
</protein>
<name>A0ABN7WFR2_GIGMA</name>
<reference evidence="2 3" key="1">
    <citation type="submission" date="2021-06" db="EMBL/GenBank/DDBJ databases">
        <authorList>
            <person name="Kallberg Y."/>
            <person name="Tangrot J."/>
            <person name="Rosling A."/>
        </authorList>
    </citation>
    <scope>NUCLEOTIDE SEQUENCE [LARGE SCALE GENOMIC DNA]</scope>
    <source>
        <strain evidence="2 3">120-4 pot B 10/14</strain>
    </source>
</reference>
<feature type="compositionally biased region" description="Basic residues" evidence="1">
    <location>
        <begin position="67"/>
        <end position="79"/>
    </location>
</feature>
<sequence>QYRQYLDSINYFQYFEENWNTFDNNLNITKNIFYSNYSSIPFDTTKKKKDQSDSETSSINSQDSKNTKRYKHKNQRCQT</sequence>
<feature type="region of interest" description="Disordered" evidence="1">
    <location>
        <begin position="44"/>
        <end position="79"/>
    </location>
</feature>
<organism evidence="2 3">
    <name type="scientific">Gigaspora margarita</name>
    <dbReference type="NCBI Taxonomy" id="4874"/>
    <lineage>
        <taxon>Eukaryota</taxon>
        <taxon>Fungi</taxon>
        <taxon>Fungi incertae sedis</taxon>
        <taxon>Mucoromycota</taxon>
        <taxon>Glomeromycotina</taxon>
        <taxon>Glomeromycetes</taxon>
        <taxon>Diversisporales</taxon>
        <taxon>Gigasporaceae</taxon>
        <taxon>Gigaspora</taxon>
    </lineage>
</organism>
<feature type="non-terminal residue" evidence="2">
    <location>
        <position position="1"/>
    </location>
</feature>
<evidence type="ECO:0000313" key="3">
    <source>
        <dbReference type="Proteomes" id="UP000789901"/>
    </source>
</evidence>
<dbReference type="EMBL" id="CAJVQB010042358">
    <property type="protein sequence ID" value="CAG8830336.1"/>
    <property type="molecule type" value="Genomic_DNA"/>
</dbReference>
<accession>A0ABN7WFR2</accession>
<dbReference type="Proteomes" id="UP000789901">
    <property type="component" value="Unassembled WGS sequence"/>
</dbReference>